<gene>
    <name evidence="1" type="ORF">EMCG_01260</name>
</gene>
<name>A0A0G2I5H3_9EURO</name>
<accession>A0A0G2I5H3</accession>
<dbReference type="Proteomes" id="UP000034164">
    <property type="component" value="Unassembled WGS sequence"/>
</dbReference>
<sequence length="121" mass="13435">MDEDGVIAPRAINPKGSQNRDVVIVQTRGEVAERACEKCRRGNGLFEECVVTPADANRNRQGHSAYKHFHVLANIETLGNKSRSFNVIDRDAMSLGAEYPCLRPCAHSAMWIIQAQAKPCR</sequence>
<dbReference type="Pfam" id="PF12511">
    <property type="entry name" value="DUF3716"/>
    <property type="match status" value="1"/>
</dbReference>
<protein>
    <submittedName>
        <fullName evidence="1">Uncharacterized protein</fullName>
    </submittedName>
</protein>
<comment type="caution">
    <text evidence="1">The sequence shown here is derived from an EMBL/GenBank/DDBJ whole genome shotgun (WGS) entry which is preliminary data.</text>
</comment>
<dbReference type="VEuPathDB" id="FungiDB:EMCG_01260"/>
<evidence type="ECO:0000313" key="1">
    <source>
        <dbReference type="EMBL" id="KKZ65698.1"/>
    </source>
</evidence>
<reference evidence="2" key="1">
    <citation type="journal article" date="2015" name="PLoS Genet.">
        <title>The dynamic genome and transcriptome of the human fungal pathogen Blastomyces and close relative Emmonsia.</title>
        <authorList>
            <person name="Munoz J.F."/>
            <person name="Gauthier G.M."/>
            <person name="Desjardins C.A."/>
            <person name="Gallo J.E."/>
            <person name="Holder J."/>
            <person name="Sullivan T.D."/>
            <person name="Marty A.J."/>
            <person name="Carmen J.C."/>
            <person name="Chen Z."/>
            <person name="Ding L."/>
            <person name="Gujja S."/>
            <person name="Magrini V."/>
            <person name="Misas E."/>
            <person name="Mitreva M."/>
            <person name="Priest M."/>
            <person name="Saif S."/>
            <person name="Whiston E.A."/>
            <person name="Young S."/>
            <person name="Zeng Q."/>
            <person name="Goldman W.E."/>
            <person name="Mardis E.R."/>
            <person name="Taylor J.W."/>
            <person name="McEwen J.G."/>
            <person name="Clay O.K."/>
            <person name="Klein B.S."/>
            <person name="Cuomo C.A."/>
        </authorList>
    </citation>
    <scope>NUCLEOTIDE SEQUENCE [LARGE SCALE GENOMIC DNA]</scope>
    <source>
        <strain evidence="2">UAMH 3008</strain>
    </source>
</reference>
<dbReference type="AlphaFoldDB" id="A0A0G2I5H3"/>
<dbReference type="OrthoDB" id="4188835at2759"/>
<dbReference type="EMBL" id="LCZI01000602">
    <property type="protein sequence ID" value="KKZ65698.1"/>
    <property type="molecule type" value="Genomic_DNA"/>
</dbReference>
<dbReference type="InterPro" id="IPR022190">
    <property type="entry name" value="DUF3716"/>
</dbReference>
<evidence type="ECO:0000313" key="2">
    <source>
        <dbReference type="Proteomes" id="UP000034164"/>
    </source>
</evidence>
<proteinExistence type="predicted"/>
<organism evidence="1 2">
    <name type="scientific">[Emmonsia] crescens</name>
    <dbReference type="NCBI Taxonomy" id="73230"/>
    <lineage>
        <taxon>Eukaryota</taxon>
        <taxon>Fungi</taxon>
        <taxon>Dikarya</taxon>
        <taxon>Ascomycota</taxon>
        <taxon>Pezizomycotina</taxon>
        <taxon>Eurotiomycetes</taxon>
        <taxon>Eurotiomycetidae</taxon>
        <taxon>Onygenales</taxon>
        <taxon>Ajellomycetaceae</taxon>
        <taxon>Emergomyces</taxon>
    </lineage>
</organism>